<dbReference type="AlphaFoldDB" id="A0A2H6LJT3"/>
<organism evidence="3 4">
    <name type="scientific">Nostoc cycadae WK-1</name>
    <dbReference type="NCBI Taxonomy" id="1861711"/>
    <lineage>
        <taxon>Bacteria</taxon>
        <taxon>Bacillati</taxon>
        <taxon>Cyanobacteriota</taxon>
        <taxon>Cyanophyceae</taxon>
        <taxon>Nostocales</taxon>
        <taxon>Nostocaceae</taxon>
        <taxon>Nostoc</taxon>
    </lineage>
</organism>
<feature type="domain" description="eCIS core" evidence="2">
    <location>
        <begin position="156"/>
        <end position="231"/>
    </location>
</feature>
<proteinExistence type="predicted"/>
<evidence type="ECO:0000256" key="1">
    <source>
        <dbReference type="SAM" id="MobiDB-lite"/>
    </source>
</evidence>
<gene>
    <name evidence="3" type="ORF">NCWK1_3243</name>
</gene>
<feature type="region of interest" description="Disordered" evidence="1">
    <location>
        <begin position="129"/>
        <end position="152"/>
    </location>
</feature>
<keyword evidence="4" id="KW-1185">Reference proteome</keyword>
<evidence type="ECO:0000259" key="2">
    <source>
        <dbReference type="Pfam" id="PF13699"/>
    </source>
</evidence>
<sequence length="572" mass="63439">MYKRQHRTGKTPANHSDVPANQFAPRRFVSQPQTEEPEQSPDLQAKSTSTETSGNNFANIPIFPPGYQPPPPPRIQMKLTIGEPGDKYEQEADRLAADVVQRINSPETPPVQPQPKPEEELRKKSLIQRLSDADETSATPDLESSIQRMQGSGQTLAETIKAPMEQAFGADFSGVKIHTDAQSDQMNQSIQAKAFTTGQDIFFRQGNYDPGSRGGQELIAHELTHVVQQTGSGKIQKSEDREIVSIGRAEKQIQRLEDNAANEVLKTYKMRQNFVKKALERTAIVQGYQDYDDYKNKLTLEQFKADCEIAAKAENALNNKDKNVMANDIIVPQSYYHVTESFNQINGLVTTGAATCTGLAMSASNADGKTIYALTHIDADNDIEGVIDGMIKDMNTQINGINGGINAYIASGGVKPDGQLEHTPKIVVDYLKKQKVAIKFASGLQQIRIGGNSQQNDLVRVSESVSVIHNDKGNKNVDGLIQQVTALPKMKGGHAWEELKENQEYESGKHDPMEESIKQVLERALQLAGEVNNDETQQEKFQTLKNAVKNEKDWYGKYVFGRKLLIWAGNEN</sequence>
<dbReference type="Pfam" id="PF13699">
    <property type="entry name" value="eCIS_core"/>
    <property type="match status" value="1"/>
</dbReference>
<keyword evidence="3" id="KW-0966">Cell projection</keyword>
<dbReference type="InterPro" id="IPR025295">
    <property type="entry name" value="eCIS_core_dom"/>
</dbReference>
<dbReference type="Proteomes" id="UP000236527">
    <property type="component" value="Unassembled WGS sequence"/>
</dbReference>
<protein>
    <submittedName>
        <fullName evidence="3">Flagellar motor protein MotB, partial</fullName>
    </submittedName>
</protein>
<comment type="caution">
    <text evidence="3">The sequence shown here is derived from an EMBL/GenBank/DDBJ whole genome shotgun (WGS) entry which is preliminary data.</text>
</comment>
<feature type="compositionally biased region" description="Polar residues" evidence="1">
    <location>
        <begin position="41"/>
        <end position="58"/>
    </location>
</feature>
<keyword evidence="3" id="KW-0969">Cilium</keyword>
<keyword evidence="3" id="KW-0282">Flagellum</keyword>
<reference evidence="4" key="1">
    <citation type="journal article" date="2018" name="Genome Announc.">
        <title>Draft Genome Sequence of the Nitrogen-Fixing and Hormogonia-Inducing Cyanobacterium Nostoc cycadae Strain WK-1, Isolated from the Coralloid Roots of Cycas revoluta.</title>
        <authorList>
            <person name="Kanesaki Y."/>
            <person name="Hirose M."/>
            <person name="Hirose Y."/>
            <person name="Fujisawa T."/>
            <person name="Nakamura Y."/>
            <person name="Watanabe S."/>
            <person name="Matsunaga S."/>
            <person name="Uchida H."/>
            <person name="Murakami A."/>
        </authorList>
    </citation>
    <scope>NUCLEOTIDE SEQUENCE [LARGE SCALE GENOMIC DNA]</scope>
    <source>
        <strain evidence="4">WK-1</strain>
    </source>
</reference>
<accession>A0A2H6LJT3</accession>
<name>A0A2H6LJT3_9NOSO</name>
<dbReference type="RefSeq" id="WP_103125503.1">
    <property type="nucleotide sequence ID" value="NZ_DF978431.1"/>
</dbReference>
<feature type="compositionally biased region" description="Polar residues" evidence="1">
    <location>
        <begin position="136"/>
        <end position="152"/>
    </location>
</feature>
<evidence type="ECO:0000313" key="4">
    <source>
        <dbReference type="Proteomes" id="UP000236527"/>
    </source>
</evidence>
<feature type="region of interest" description="Disordered" evidence="1">
    <location>
        <begin position="1"/>
        <end position="81"/>
    </location>
</feature>
<evidence type="ECO:0000313" key="3">
    <source>
        <dbReference type="EMBL" id="GBE93481.1"/>
    </source>
</evidence>
<dbReference type="EMBL" id="BDGE01000058">
    <property type="protein sequence ID" value="GBE93481.1"/>
    <property type="molecule type" value="Genomic_DNA"/>
</dbReference>
<feature type="compositionally biased region" description="Pro residues" evidence="1">
    <location>
        <begin position="62"/>
        <end position="74"/>
    </location>
</feature>